<gene>
    <name evidence="1" type="ORF">SPV1_03378</name>
</gene>
<dbReference type="InParanoid" id="Q0EXK1"/>
<dbReference type="AlphaFoldDB" id="Q0EXK1"/>
<dbReference type="HOGENOM" id="CLU_917263_0_0_0"/>
<reference evidence="1 2" key="1">
    <citation type="submission" date="2006-09" db="EMBL/GenBank/DDBJ databases">
        <authorList>
            <person name="Emerson D."/>
            <person name="Ferriera S."/>
            <person name="Johnson J."/>
            <person name="Kravitz S."/>
            <person name="Halpern A."/>
            <person name="Remington K."/>
            <person name="Beeson K."/>
            <person name="Tran B."/>
            <person name="Rogers Y.-H."/>
            <person name="Friedman R."/>
            <person name="Venter J.C."/>
        </authorList>
    </citation>
    <scope>NUCLEOTIDE SEQUENCE [LARGE SCALE GENOMIC DNA]</scope>
    <source>
        <strain evidence="1 2">PV-1</strain>
    </source>
</reference>
<evidence type="ECO:0000313" key="2">
    <source>
        <dbReference type="Proteomes" id="UP000005297"/>
    </source>
</evidence>
<dbReference type="EMBL" id="AATS01000013">
    <property type="protein sequence ID" value="EAU54046.1"/>
    <property type="molecule type" value="Genomic_DNA"/>
</dbReference>
<evidence type="ECO:0000313" key="1">
    <source>
        <dbReference type="EMBL" id="EAU54046.1"/>
    </source>
</evidence>
<sequence>MPCGRAKLVQIIHPWRFVMYRLGIDPSKGWVFEDESVVWPTPVMSVAKFLGAAGKEVASSGLNREAPYYFREDSFDLVSRVRRGRFYKATGQSGGPWRVYPHPMVTFPHFQQDSDGAYKASGLTHYEPWKMSREFERQQVAEVLVRLGDDTASTLWQVIHLETGFTGEEIVMLKARQSFGALPAVDWSKVPESAVSAVREKLDTLEDEFHRAGVESVVDRAREAATAILSAYLQKEDIAKAKGEDLSKLVGLLVDYSGKHGRRVVACAGEIAARLHSRGKHAEQEARGVRELREQDAQLAVQCVGVILCDLGWAEWK</sequence>
<dbReference type="Proteomes" id="UP000005297">
    <property type="component" value="Unassembled WGS sequence"/>
</dbReference>
<dbReference type="eggNOG" id="ENOG502ZVXV">
    <property type="taxonomic scope" value="Bacteria"/>
</dbReference>
<keyword evidence="2" id="KW-1185">Reference proteome</keyword>
<comment type="caution">
    <text evidence="1">The sequence shown here is derived from an EMBL/GenBank/DDBJ whole genome shotgun (WGS) entry which is preliminary data.</text>
</comment>
<protein>
    <submittedName>
        <fullName evidence="1">Uncharacterized protein</fullName>
    </submittedName>
</protein>
<name>Q0EXK1_9PROT</name>
<dbReference type="STRING" id="314344.AL013_12490"/>
<organism evidence="1 2">
    <name type="scientific">Mariprofundus ferrooxydans PV-1</name>
    <dbReference type="NCBI Taxonomy" id="314345"/>
    <lineage>
        <taxon>Bacteria</taxon>
        <taxon>Pseudomonadati</taxon>
        <taxon>Pseudomonadota</taxon>
        <taxon>Candidatius Mariprofundia</taxon>
        <taxon>Mariprofundales</taxon>
        <taxon>Mariprofundaceae</taxon>
        <taxon>Mariprofundus</taxon>
    </lineage>
</organism>
<accession>Q0EXK1</accession>
<proteinExistence type="predicted"/>